<feature type="compositionally biased region" description="Basic and acidic residues" evidence="3">
    <location>
        <begin position="130"/>
        <end position="140"/>
    </location>
</feature>
<dbReference type="InterPro" id="IPR036779">
    <property type="entry name" value="LysM_dom_sf"/>
</dbReference>
<evidence type="ECO:0000256" key="2">
    <source>
        <dbReference type="ARBA" id="ARBA00022801"/>
    </source>
</evidence>
<feature type="region of interest" description="Disordered" evidence="3">
    <location>
        <begin position="90"/>
        <end position="296"/>
    </location>
</feature>
<organism evidence="6 7">
    <name type="scientific">Streptomyces luteosporeus</name>
    <dbReference type="NCBI Taxonomy" id="173856"/>
    <lineage>
        <taxon>Bacteria</taxon>
        <taxon>Bacillati</taxon>
        <taxon>Actinomycetota</taxon>
        <taxon>Actinomycetes</taxon>
        <taxon>Kitasatosporales</taxon>
        <taxon>Streptomycetaceae</taxon>
        <taxon>Streptomyces</taxon>
    </lineage>
</organism>
<gene>
    <name evidence="6" type="primary">rpfC</name>
    <name evidence="6" type="ORF">GCM10010315_48020</name>
</gene>
<feature type="domain" description="LysM" evidence="5">
    <location>
        <begin position="287"/>
        <end position="336"/>
    </location>
</feature>
<keyword evidence="4" id="KW-0732">Signal</keyword>
<dbReference type="PANTHER" id="PTHR34700">
    <property type="entry name" value="POTASSIUM BINDING PROTEIN KBP"/>
    <property type="match status" value="1"/>
</dbReference>
<feature type="chain" id="PRO_5046256030" evidence="4">
    <location>
        <begin position="24"/>
        <end position="338"/>
    </location>
</feature>
<accession>A0ABN3U1A8</accession>
<feature type="compositionally biased region" description="Low complexity" evidence="3">
    <location>
        <begin position="226"/>
        <end position="237"/>
    </location>
</feature>
<dbReference type="Pfam" id="PF01476">
    <property type="entry name" value="LysM"/>
    <property type="match status" value="1"/>
</dbReference>
<comment type="similarity">
    <text evidence="1">Belongs to the transglycosylase family. Rpf subfamily.</text>
</comment>
<keyword evidence="7" id="KW-1185">Reference proteome</keyword>
<dbReference type="PROSITE" id="PS51782">
    <property type="entry name" value="LYSM"/>
    <property type="match status" value="1"/>
</dbReference>
<evidence type="ECO:0000256" key="4">
    <source>
        <dbReference type="SAM" id="SignalP"/>
    </source>
</evidence>
<name>A0ABN3U1A8_9ACTN</name>
<dbReference type="SUPFAM" id="SSF54106">
    <property type="entry name" value="LysM domain"/>
    <property type="match status" value="1"/>
</dbReference>
<evidence type="ECO:0000256" key="3">
    <source>
        <dbReference type="SAM" id="MobiDB-lite"/>
    </source>
</evidence>
<dbReference type="Pfam" id="PF06737">
    <property type="entry name" value="Transglycosylas"/>
    <property type="match status" value="1"/>
</dbReference>
<dbReference type="EMBL" id="BAAASL010000020">
    <property type="protein sequence ID" value="GAA2722563.1"/>
    <property type="molecule type" value="Genomic_DNA"/>
</dbReference>
<dbReference type="Gene3D" id="3.10.350.10">
    <property type="entry name" value="LysM domain"/>
    <property type="match status" value="1"/>
</dbReference>
<dbReference type="SMART" id="SM00257">
    <property type="entry name" value="LysM"/>
    <property type="match status" value="1"/>
</dbReference>
<dbReference type="InterPro" id="IPR010618">
    <property type="entry name" value="RPF"/>
</dbReference>
<proteinExistence type="inferred from homology"/>
<reference evidence="6 7" key="1">
    <citation type="journal article" date="2019" name="Int. J. Syst. Evol. Microbiol.">
        <title>The Global Catalogue of Microorganisms (GCM) 10K type strain sequencing project: providing services to taxonomists for standard genome sequencing and annotation.</title>
        <authorList>
            <consortium name="The Broad Institute Genomics Platform"/>
            <consortium name="The Broad Institute Genome Sequencing Center for Infectious Disease"/>
            <person name="Wu L."/>
            <person name="Ma J."/>
        </authorList>
    </citation>
    <scope>NUCLEOTIDE SEQUENCE [LARGE SCALE GENOMIC DNA]</scope>
    <source>
        <strain evidence="6 7">JCM 4542</strain>
    </source>
</reference>
<evidence type="ECO:0000313" key="6">
    <source>
        <dbReference type="EMBL" id="GAA2722563.1"/>
    </source>
</evidence>
<dbReference type="PANTHER" id="PTHR34700:SF4">
    <property type="entry name" value="PHAGE-LIKE ELEMENT PBSX PROTEIN XKDP"/>
    <property type="match status" value="1"/>
</dbReference>
<evidence type="ECO:0000313" key="7">
    <source>
        <dbReference type="Proteomes" id="UP001500886"/>
    </source>
</evidence>
<dbReference type="InterPro" id="IPR023346">
    <property type="entry name" value="Lysozyme-like_dom_sf"/>
</dbReference>
<dbReference type="CDD" id="cd13925">
    <property type="entry name" value="RPF"/>
    <property type="match status" value="1"/>
</dbReference>
<dbReference type="InterPro" id="IPR052196">
    <property type="entry name" value="Bact_Kbp"/>
</dbReference>
<dbReference type="Proteomes" id="UP001500886">
    <property type="component" value="Unassembled WGS sequence"/>
</dbReference>
<evidence type="ECO:0000259" key="5">
    <source>
        <dbReference type="PROSITE" id="PS51782"/>
    </source>
</evidence>
<dbReference type="CDD" id="cd00118">
    <property type="entry name" value="LysM"/>
    <property type="match status" value="1"/>
</dbReference>
<dbReference type="InterPro" id="IPR018392">
    <property type="entry name" value="LysM"/>
</dbReference>
<dbReference type="Gene3D" id="1.10.530.10">
    <property type="match status" value="1"/>
</dbReference>
<evidence type="ECO:0000256" key="1">
    <source>
        <dbReference type="ARBA" id="ARBA00010830"/>
    </source>
</evidence>
<dbReference type="SUPFAM" id="SSF53955">
    <property type="entry name" value="Lysozyme-like"/>
    <property type="match status" value="1"/>
</dbReference>
<protein>
    <submittedName>
        <fullName evidence="6">Resuscitation-promoting factor protein RpfC</fullName>
    </submittedName>
</protein>
<comment type="caution">
    <text evidence="6">The sequence shown here is derived from an EMBL/GenBank/DDBJ whole genome shotgun (WGS) entry which is preliminary data.</text>
</comment>
<feature type="compositionally biased region" description="Low complexity" evidence="3">
    <location>
        <begin position="144"/>
        <end position="190"/>
    </location>
</feature>
<keyword evidence="2" id="KW-0378">Hydrolase</keyword>
<feature type="signal peptide" evidence="4">
    <location>
        <begin position="1"/>
        <end position="23"/>
    </location>
</feature>
<sequence>MLAAGVTGASVAMPLLAATSATAADAGTWDKVAQCESGGMWSANQGNGFFGGLQITQELWEQYGGISYAPRPDLASRSQQIAIAESILKSQGAGPWTSCGERAGLAHSERAPEVDPGTKATPPPAAETGRTPEHTTKPAPEHGSPAPDASRAPDATPAPSGTPSGSPSTSPSGTATPAPGSSGAPSGATPDASHTPDAGGTPSAPASGTPDAGPGKHRKEPGADLPSAPADGSAGPAGTPGAGGASAGDAGAAEGSGRHRATPTGPDDGAQRPSRGGDSRPGIPAANDYTVQPGDNLSVIAQEHAVSGGWQTLYQKNEKVVGTDPDLILPGQRLDIRQ</sequence>